<evidence type="ECO:0000313" key="2">
    <source>
        <dbReference type="Proteomes" id="UP000790347"/>
    </source>
</evidence>
<reference evidence="1" key="2">
    <citation type="journal article" date="2022" name="Res Sq">
        <title>Comparative Genomics Reveals Insights into the Divergent Evolution of Astigmatic Mites and Household Pest Adaptations.</title>
        <authorList>
            <person name="Xiong Q."/>
            <person name="Wan A.T.-Y."/>
            <person name="Liu X.-Y."/>
            <person name="Fung C.S.-H."/>
            <person name="Xiao X."/>
            <person name="Malainual N."/>
            <person name="Hou J."/>
            <person name="Wang L."/>
            <person name="Wang M."/>
            <person name="Yang K."/>
            <person name="Cui Y."/>
            <person name="Leung E."/>
            <person name="Nong W."/>
            <person name="Shin S.-K."/>
            <person name="Au S."/>
            <person name="Jeong K.Y."/>
            <person name="Chew F.T."/>
            <person name="Hui J."/>
            <person name="Leung T.F."/>
            <person name="Tungtrongchitr A."/>
            <person name="Zhong N."/>
            <person name="Liu Z."/>
            <person name="Tsui S."/>
        </authorList>
    </citation>
    <scope>NUCLEOTIDE SEQUENCE</scope>
    <source>
        <strain evidence="1">Derf</strain>
        <tissue evidence="1">Whole organism</tissue>
    </source>
</reference>
<gene>
    <name evidence="1" type="ORF">DERF_007694</name>
</gene>
<keyword evidence="2" id="KW-1185">Reference proteome</keyword>
<accession>A0A922I1M6</accession>
<reference evidence="1" key="1">
    <citation type="submission" date="2013-05" db="EMBL/GenBank/DDBJ databases">
        <authorList>
            <person name="Yim A.K.Y."/>
            <person name="Chan T.F."/>
            <person name="Ji K.M."/>
            <person name="Liu X.Y."/>
            <person name="Zhou J.W."/>
            <person name="Li R.Q."/>
            <person name="Yang K.Y."/>
            <person name="Li J."/>
            <person name="Li M."/>
            <person name="Law P.T.W."/>
            <person name="Wu Y.L."/>
            <person name="Cai Z.L."/>
            <person name="Qin H."/>
            <person name="Bao Y."/>
            <person name="Leung R.K.K."/>
            <person name="Ng P.K.S."/>
            <person name="Zou J."/>
            <person name="Zhong X.J."/>
            <person name="Ran P.X."/>
            <person name="Zhong N.S."/>
            <person name="Liu Z.G."/>
            <person name="Tsui S.K.W."/>
        </authorList>
    </citation>
    <scope>NUCLEOTIDE SEQUENCE</scope>
    <source>
        <strain evidence="1">Derf</strain>
        <tissue evidence="1">Whole organism</tissue>
    </source>
</reference>
<protein>
    <submittedName>
        <fullName evidence="1">Uncharacterized protein</fullName>
    </submittedName>
</protein>
<proteinExistence type="predicted"/>
<feature type="non-terminal residue" evidence="1">
    <location>
        <position position="1"/>
    </location>
</feature>
<dbReference type="Proteomes" id="UP000790347">
    <property type="component" value="Unassembled WGS sequence"/>
</dbReference>
<dbReference type="AlphaFoldDB" id="A0A922I1M6"/>
<sequence length="54" mass="6389">MKMMATINVTNQAIHIQFQINAAYSSKESRRFFRNGGHRILFDCIQYYATLIYL</sequence>
<dbReference type="EMBL" id="ASGP02000003">
    <property type="protein sequence ID" value="KAH9516992.1"/>
    <property type="molecule type" value="Genomic_DNA"/>
</dbReference>
<comment type="caution">
    <text evidence="1">The sequence shown here is derived from an EMBL/GenBank/DDBJ whole genome shotgun (WGS) entry which is preliminary data.</text>
</comment>
<name>A0A922I1M6_DERFA</name>
<organism evidence="1 2">
    <name type="scientific">Dermatophagoides farinae</name>
    <name type="common">American house dust mite</name>
    <dbReference type="NCBI Taxonomy" id="6954"/>
    <lineage>
        <taxon>Eukaryota</taxon>
        <taxon>Metazoa</taxon>
        <taxon>Ecdysozoa</taxon>
        <taxon>Arthropoda</taxon>
        <taxon>Chelicerata</taxon>
        <taxon>Arachnida</taxon>
        <taxon>Acari</taxon>
        <taxon>Acariformes</taxon>
        <taxon>Sarcoptiformes</taxon>
        <taxon>Astigmata</taxon>
        <taxon>Psoroptidia</taxon>
        <taxon>Analgoidea</taxon>
        <taxon>Pyroglyphidae</taxon>
        <taxon>Dermatophagoidinae</taxon>
        <taxon>Dermatophagoides</taxon>
    </lineage>
</organism>
<evidence type="ECO:0000313" key="1">
    <source>
        <dbReference type="EMBL" id="KAH9516992.1"/>
    </source>
</evidence>